<dbReference type="InterPro" id="IPR036390">
    <property type="entry name" value="WH_DNA-bd_sf"/>
</dbReference>
<reference evidence="6 7" key="1">
    <citation type="submission" date="2016-07" db="EMBL/GenBank/DDBJ databases">
        <title>Complete genome sequence of Bradyrhizobium icense LMTR 13T, a potential inoculant strain isolated from lima bean (Phaseolus lunatus) in Peru.</title>
        <authorList>
            <person name="Ormeno-Orrillo E."/>
            <person name="Duran D."/>
            <person name="Rogel M.A."/>
            <person name="Rey L."/>
            <person name="Imperial J."/>
            <person name="Ruiz-Argueso T."/>
            <person name="Martinez-Romero E."/>
        </authorList>
    </citation>
    <scope>NUCLEOTIDE SEQUENCE [LARGE SCALE GENOMIC DNA]</scope>
    <source>
        <strain evidence="6 7">LMTR 13</strain>
    </source>
</reference>
<dbReference type="PROSITE" id="PS50995">
    <property type="entry name" value="HTH_MARR_2"/>
    <property type="match status" value="1"/>
</dbReference>
<evidence type="ECO:0000259" key="5">
    <source>
        <dbReference type="PROSITE" id="PS50995"/>
    </source>
</evidence>
<dbReference type="InterPro" id="IPR039422">
    <property type="entry name" value="MarR/SlyA-like"/>
</dbReference>
<feature type="compositionally biased region" description="Basic residues" evidence="4">
    <location>
        <begin position="175"/>
        <end position="186"/>
    </location>
</feature>
<dbReference type="KEGG" id="bic:LMTR13_06100"/>
<dbReference type="Proteomes" id="UP000092839">
    <property type="component" value="Chromosome"/>
</dbReference>
<accession>A0A1B1UAK9</accession>
<evidence type="ECO:0000256" key="3">
    <source>
        <dbReference type="ARBA" id="ARBA00023163"/>
    </source>
</evidence>
<dbReference type="Gene3D" id="1.10.10.10">
    <property type="entry name" value="Winged helix-like DNA-binding domain superfamily/Winged helix DNA-binding domain"/>
    <property type="match status" value="1"/>
</dbReference>
<dbReference type="OrthoDB" id="7269152at2"/>
<dbReference type="SMART" id="SM00347">
    <property type="entry name" value="HTH_MARR"/>
    <property type="match status" value="1"/>
</dbReference>
<evidence type="ECO:0000313" key="6">
    <source>
        <dbReference type="EMBL" id="ANV99809.1"/>
    </source>
</evidence>
<keyword evidence="7" id="KW-1185">Reference proteome</keyword>
<dbReference type="GO" id="GO:0003700">
    <property type="term" value="F:DNA-binding transcription factor activity"/>
    <property type="evidence" value="ECO:0007669"/>
    <property type="project" value="InterPro"/>
</dbReference>
<dbReference type="PANTHER" id="PTHR33164:SF95">
    <property type="entry name" value="TRANSCRIPTIONAL REGULATOR"/>
    <property type="match status" value="1"/>
</dbReference>
<sequence>MIIKYLMIMDYCMRPAAKNPHYEPAPLILGRGGVPLRRILAPLVRRLQQICQSMIAEALEDAGLVQLEFALLAFVDDVPGISQQTLSEALGIDRNNVSLIADKLEARGLLMRTVNGADRRARELHMTPEGRKLRRLCIPRVRQANDRILTSLKAGEKELFLDMLVRVVEANRVHARPGGGRRKRGSVKSPQTKGRPSHAT</sequence>
<evidence type="ECO:0000313" key="7">
    <source>
        <dbReference type="Proteomes" id="UP000092839"/>
    </source>
</evidence>
<proteinExistence type="predicted"/>
<keyword evidence="2" id="KW-0238">DNA-binding</keyword>
<evidence type="ECO:0000256" key="2">
    <source>
        <dbReference type="ARBA" id="ARBA00023125"/>
    </source>
</evidence>
<dbReference type="GO" id="GO:0003677">
    <property type="term" value="F:DNA binding"/>
    <property type="evidence" value="ECO:0007669"/>
    <property type="project" value="UniProtKB-KW"/>
</dbReference>
<organism evidence="6 7">
    <name type="scientific">Bradyrhizobium icense</name>
    <dbReference type="NCBI Taxonomy" id="1274631"/>
    <lineage>
        <taxon>Bacteria</taxon>
        <taxon>Pseudomonadati</taxon>
        <taxon>Pseudomonadota</taxon>
        <taxon>Alphaproteobacteria</taxon>
        <taxon>Hyphomicrobiales</taxon>
        <taxon>Nitrobacteraceae</taxon>
        <taxon>Bradyrhizobium</taxon>
    </lineage>
</organism>
<dbReference type="EMBL" id="CP016428">
    <property type="protein sequence ID" value="ANV99809.1"/>
    <property type="molecule type" value="Genomic_DNA"/>
</dbReference>
<dbReference type="AlphaFoldDB" id="A0A1B1UAK9"/>
<evidence type="ECO:0000256" key="4">
    <source>
        <dbReference type="SAM" id="MobiDB-lite"/>
    </source>
</evidence>
<dbReference type="PROSITE" id="PS01117">
    <property type="entry name" value="HTH_MARR_1"/>
    <property type="match status" value="1"/>
</dbReference>
<dbReference type="STRING" id="1274631.LMTR13_06100"/>
<dbReference type="InterPro" id="IPR000835">
    <property type="entry name" value="HTH_MarR-typ"/>
</dbReference>
<feature type="region of interest" description="Disordered" evidence="4">
    <location>
        <begin position="175"/>
        <end position="200"/>
    </location>
</feature>
<dbReference type="Pfam" id="PF12802">
    <property type="entry name" value="MarR_2"/>
    <property type="match status" value="1"/>
</dbReference>
<dbReference type="SUPFAM" id="SSF46785">
    <property type="entry name" value="Winged helix' DNA-binding domain"/>
    <property type="match status" value="1"/>
</dbReference>
<dbReference type="PRINTS" id="PR00598">
    <property type="entry name" value="HTHMARR"/>
</dbReference>
<dbReference type="RefSeq" id="WP_065727099.1">
    <property type="nucleotide sequence ID" value="NZ_CP016428.1"/>
</dbReference>
<feature type="compositionally biased region" description="Polar residues" evidence="4">
    <location>
        <begin position="188"/>
        <end position="200"/>
    </location>
</feature>
<name>A0A1B1UAK9_9BRAD</name>
<dbReference type="GO" id="GO:0006950">
    <property type="term" value="P:response to stress"/>
    <property type="evidence" value="ECO:0007669"/>
    <property type="project" value="TreeGrafter"/>
</dbReference>
<dbReference type="PANTHER" id="PTHR33164">
    <property type="entry name" value="TRANSCRIPTIONAL REGULATOR, MARR FAMILY"/>
    <property type="match status" value="1"/>
</dbReference>
<evidence type="ECO:0000256" key="1">
    <source>
        <dbReference type="ARBA" id="ARBA00023015"/>
    </source>
</evidence>
<dbReference type="InterPro" id="IPR023187">
    <property type="entry name" value="Tscrpt_reg_MarR-type_CS"/>
</dbReference>
<dbReference type="InterPro" id="IPR036388">
    <property type="entry name" value="WH-like_DNA-bd_sf"/>
</dbReference>
<keyword evidence="3" id="KW-0804">Transcription</keyword>
<gene>
    <name evidence="6" type="ORF">LMTR13_06100</name>
</gene>
<keyword evidence="1" id="KW-0805">Transcription regulation</keyword>
<feature type="domain" description="HTH marR-type" evidence="5">
    <location>
        <begin position="33"/>
        <end position="169"/>
    </location>
</feature>
<protein>
    <recommendedName>
        <fullName evidence="5">HTH marR-type domain-containing protein</fullName>
    </recommendedName>
</protein>